<evidence type="ECO:0000313" key="4">
    <source>
        <dbReference type="Proteomes" id="UP000253817"/>
    </source>
</evidence>
<reference evidence="3" key="3">
    <citation type="journal article" date="2019" name="Microbiol. Resour. Announc.">
        <title>Draft Genome Sequences of Type Strains of Gordonibacter faecihominis, Paraeggerthella hongkongensis, Parvibacter caecicola,Slackia equolifaciens, Slackia faecicanis, and Slackia isoflavoniconvertens.</title>
        <authorList>
            <person name="Danylec N."/>
            <person name="Stoll D.A."/>
            <person name="Dotsch A."/>
            <person name="Huch M."/>
        </authorList>
    </citation>
    <scope>NUCLEOTIDE SEQUENCE</scope>
    <source>
        <strain evidence="3">DSM 16107</strain>
    </source>
</reference>
<dbReference type="Gene3D" id="3.30.470.20">
    <property type="entry name" value="ATP-grasp fold, B domain"/>
    <property type="match status" value="1"/>
</dbReference>
<dbReference type="AlphaFoldDB" id="A0A3N0J177"/>
<proteinExistence type="predicted"/>
<dbReference type="Proteomes" id="UP000253817">
    <property type="component" value="Unassembled WGS sequence"/>
</dbReference>
<dbReference type="Proteomes" id="UP000270112">
    <property type="component" value="Unassembled WGS sequence"/>
</dbReference>
<dbReference type="SUPFAM" id="SSF56059">
    <property type="entry name" value="Glutathione synthetase ATP-binding domain-like"/>
    <property type="match status" value="1"/>
</dbReference>
<protein>
    <recommendedName>
        <fullName evidence="1">Alpha-L-glutamate ligase-related protein ATP-grasp domain-containing protein</fullName>
    </recommendedName>
</protein>
<evidence type="ECO:0000313" key="2">
    <source>
        <dbReference type="EMBL" id="RDB70485.1"/>
    </source>
</evidence>
<evidence type="ECO:0000313" key="3">
    <source>
        <dbReference type="EMBL" id="RNM42450.1"/>
    </source>
</evidence>
<gene>
    <name evidence="2" type="ORF">C1876_04460</name>
    <name evidence="3" type="ORF">DMP09_04775</name>
</gene>
<name>A0A3N0J177_9ACTN</name>
<dbReference type="EMBL" id="PPTT01000005">
    <property type="protein sequence ID" value="RDB70485.1"/>
    <property type="molecule type" value="Genomic_DNA"/>
</dbReference>
<feature type="domain" description="Alpha-L-glutamate ligase-related protein ATP-grasp" evidence="1">
    <location>
        <begin position="481"/>
        <end position="716"/>
    </location>
</feature>
<organism evidence="3 5">
    <name type="scientific">Eggerthella sinensis</name>
    <dbReference type="NCBI Taxonomy" id="242230"/>
    <lineage>
        <taxon>Bacteria</taxon>
        <taxon>Bacillati</taxon>
        <taxon>Actinomycetota</taxon>
        <taxon>Coriobacteriia</taxon>
        <taxon>Eggerthellales</taxon>
        <taxon>Eggerthellaceae</taxon>
        <taxon>Eggerthella</taxon>
    </lineage>
</organism>
<evidence type="ECO:0000313" key="5">
    <source>
        <dbReference type="Proteomes" id="UP000270112"/>
    </source>
</evidence>
<accession>A0A3N0J177</accession>
<reference evidence="5" key="2">
    <citation type="submission" date="2018-05" db="EMBL/GenBank/DDBJ databases">
        <title>Genome Sequencing of selected type strains of the family Eggerthellaceae.</title>
        <authorList>
            <person name="Danylec N."/>
            <person name="Stoll D.A."/>
            <person name="Doetsch A."/>
            <person name="Huch M."/>
        </authorList>
    </citation>
    <scope>NUCLEOTIDE SEQUENCE [LARGE SCALE GENOMIC DNA]</scope>
    <source>
        <strain evidence="5">DSM 16107</strain>
    </source>
</reference>
<dbReference type="EMBL" id="QICC01000012">
    <property type="protein sequence ID" value="RNM42450.1"/>
    <property type="molecule type" value="Genomic_DNA"/>
</dbReference>
<dbReference type="RefSeq" id="WP_114545513.1">
    <property type="nucleotide sequence ID" value="NZ_PPTT01000005.1"/>
</dbReference>
<dbReference type="InterPro" id="IPR039523">
    <property type="entry name" value="RimK-rel_E_lig_ATP-grasp"/>
</dbReference>
<sequence>MELFVGNQRSMTRSARHIRRALQKAMRILRGFSPRGSSYWAYLEQSDEFEFSNMSSRELRRIHRKGFSVEDFTQIGDCGRDHLRGLSDYWYLYLYPLQGKFNRLVNDPLTVRYVFDRYGDLFPKYYYSLIKKEGTTVYVPLQDAPACEGCDCDAIEKLLREGANLIVKSPKGDPSLSEGASRGISLSYEKGTFFQEGVPSSRSEITAVLEGMPARSIVLEDMDKSHSLGEAGALQARAVQFVVCNLDGVSPEIVQVYTVLDDHTSRSQIRTIDKTTGIISGSISVSEQHGSHLEYEAVPLWDDLVSAVLSASAYVPELEYLGFKVVVCERSFKVVEISACPQLFWGKTDDDDLWRYLDSALDAKRKRGGFLQIARQVLRKCSDLWILDKTGFMGYMYRSWKRDLRIDSQSSTLHRKEINWAHDKGFFSYRIKQYGLTDDNYSEFLSDREYRWLRPINCEYRKWVYDKVSFRYVLDRYREFLPKYYFHIMTRSQGMVCAPMMDCPLEDRGGFDSVLSLLRKKGVLVAKPTEGSRGIGFCKLEYSEHGSYFLNNEAKSADEMLSILHGFDENYIITEYIEPHDFMKKLSPHAVSTIRITVVNTRVSDPCILDAYARIATNKTGLTDNVSNGGIFARVDIESGRLHSGELSSNHNVTPCVRHPDSGVGIDGFIPHWDEVKQTVRDICVYIAQLEYLGFDVAITNDAFKILEINTHQDLHRYPNYDPRLKEYFRRKIEYKKAKR</sequence>
<reference evidence="2 4" key="1">
    <citation type="journal article" date="2018" name="Elife">
        <title>Discovery and characterization of a prevalent human gut bacterial enzyme sufficient for the inactivation of a family of plant toxins.</title>
        <authorList>
            <person name="Koppel N."/>
            <person name="Bisanz J.E."/>
            <person name="Pandelia M.E."/>
            <person name="Turnbaugh P.J."/>
            <person name="Balskus E.P."/>
        </authorList>
    </citation>
    <scope>NUCLEOTIDE SEQUENCE [LARGE SCALE GENOMIC DNA]</scope>
    <source>
        <strain evidence="2 4">DSM 16107</strain>
    </source>
</reference>
<evidence type="ECO:0000259" key="1">
    <source>
        <dbReference type="Pfam" id="PF14397"/>
    </source>
</evidence>
<keyword evidence="4" id="KW-1185">Reference proteome</keyword>
<dbReference type="Pfam" id="PF14397">
    <property type="entry name" value="ATPgrasp_ST"/>
    <property type="match status" value="1"/>
</dbReference>
<comment type="caution">
    <text evidence="3">The sequence shown here is derived from an EMBL/GenBank/DDBJ whole genome shotgun (WGS) entry which is preliminary data.</text>
</comment>
<dbReference type="OrthoDB" id="2077809at2"/>